<dbReference type="EMBL" id="UINC01002633">
    <property type="protein sequence ID" value="SUZ98729.1"/>
    <property type="molecule type" value="Genomic_DNA"/>
</dbReference>
<keyword evidence="1" id="KW-1133">Transmembrane helix</keyword>
<feature type="transmembrane region" description="Helical" evidence="1">
    <location>
        <begin position="20"/>
        <end position="39"/>
    </location>
</feature>
<name>A0A381S5I8_9ZZZZ</name>
<feature type="transmembrane region" description="Helical" evidence="1">
    <location>
        <begin position="255"/>
        <end position="271"/>
    </location>
</feature>
<feature type="transmembrane region" description="Helical" evidence="1">
    <location>
        <begin position="428"/>
        <end position="448"/>
    </location>
</feature>
<accession>A0A381S5I8</accession>
<protein>
    <recommendedName>
        <fullName evidence="3">Cation transporter</fullName>
    </recommendedName>
</protein>
<feature type="transmembrane region" description="Helical" evidence="1">
    <location>
        <begin position="221"/>
        <end position="243"/>
    </location>
</feature>
<dbReference type="AlphaFoldDB" id="A0A381S5I8"/>
<reference evidence="2" key="1">
    <citation type="submission" date="2018-05" db="EMBL/GenBank/DDBJ databases">
        <authorList>
            <person name="Lanie J.A."/>
            <person name="Ng W.-L."/>
            <person name="Kazmierczak K.M."/>
            <person name="Andrzejewski T.M."/>
            <person name="Davidsen T.M."/>
            <person name="Wayne K.J."/>
            <person name="Tettelin H."/>
            <person name="Glass J.I."/>
            <person name="Rusch D."/>
            <person name="Podicherti R."/>
            <person name="Tsui H.-C.T."/>
            <person name="Winkler M.E."/>
        </authorList>
    </citation>
    <scope>NUCLEOTIDE SEQUENCE</scope>
</reference>
<evidence type="ECO:0000256" key="1">
    <source>
        <dbReference type="SAM" id="Phobius"/>
    </source>
</evidence>
<organism evidence="2">
    <name type="scientific">marine metagenome</name>
    <dbReference type="NCBI Taxonomy" id="408172"/>
    <lineage>
        <taxon>unclassified sequences</taxon>
        <taxon>metagenomes</taxon>
        <taxon>ecological metagenomes</taxon>
    </lineage>
</organism>
<feature type="transmembrane region" description="Helical" evidence="1">
    <location>
        <begin position="301"/>
        <end position="322"/>
    </location>
</feature>
<keyword evidence="1" id="KW-0812">Transmembrane</keyword>
<feature type="transmembrane region" description="Helical" evidence="1">
    <location>
        <begin position="51"/>
        <end position="75"/>
    </location>
</feature>
<gene>
    <name evidence="2" type="ORF">METZ01_LOCUS51583</name>
</gene>
<feature type="transmembrane region" description="Helical" evidence="1">
    <location>
        <begin position="366"/>
        <end position="387"/>
    </location>
</feature>
<dbReference type="PANTHER" id="PTHR32024">
    <property type="entry name" value="TRK SYSTEM POTASSIUM UPTAKE PROTEIN TRKG-RELATED"/>
    <property type="match status" value="1"/>
</dbReference>
<sequence>MSFLALLNIFYSLHFDNFSNINSYTATLFLSLITGFIFFKIGKNFKDDITAYEQIFLVLLVYFLISFFYSIPFYFGDYNLSFIDSYFESISGLSGTGFSVFENISNLDPPLILWRSSSQWIGGFYFLIFIILIFSNKLIGFKFVDFSFNLEKKLNFSSNWLSVSIRTFFIYFFLTILIFSLFSISGIRFFNSFNLAMTVISSGGFLPTNSLDRIITTNLQSIFLSLSFLVSLLNFYLIYNIFFNRSDLKNHKEDSYLVILIIIFSMVFYFIHELDLLSVFVNILSSIGTSGISLGEVQGNFALYLLILTLLGGSVLSTTSGIKFIRIYILIKALFAEMYKLVKPNVIISSNIAFSEKKINTENIKMSFLIFILFFLSLFILSSILLVDTLNFENSFKLSILTLTNTATSNIYGIEQIQFANLFTFSKISLIIFMVIAKVELLTIFILARKLFFKD</sequence>
<dbReference type="PANTHER" id="PTHR32024:SF2">
    <property type="entry name" value="TRK SYSTEM POTASSIUM UPTAKE PROTEIN TRKG-RELATED"/>
    <property type="match status" value="1"/>
</dbReference>
<proteinExistence type="predicted"/>
<evidence type="ECO:0000313" key="2">
    <source>
        <dbReference type="EMBL" id="SUZ98729.1"/>
    </source>
</evidence>
<feature type="transmembrane region" description="Helical" evidence="1">
    <location>
        <begin position="160"/>
        <end position="183"/>
    </location>
</feature>
<keyword evidence="1" id="KW-0472">Membrane</keyword>
<feature type="transmembrane region" description="Helical" evidence="1">
    <location>
        <begin position="120"/>
        <end position="139"/>
    </location>
</feature>
<evidence type="ECO:0008006" key="3">
    <source>
        <dbReference type="Google" id="ProtNLM"/>
    </source>
</evidence>